<evidence type="ECO:0000313" key="1">
    <source>
        <dbReference type="EMBL" id="GAH45556.1"/>
    </source>
</evidence>
<accession>X1FIT5</accession>
<dbReference type="AlphaFoldDB" id="X1FIT5"/>
<organism evidence="1">
    <name type="scientific">marine sediment metagenome</name>
    <dbReference type="NCBI Taxonomy" id="412755"/>
    <lineage>
        <taxon>unclassified sequences</taxon>
        <taxon>metagenomes</taxon>
        <taxon>ecological metagenomes</taxon>
    </lineage>
</organism>
<gene>
    <name evidence="1" type="ORF">S03H2_14733</name>
</gene>
<dbReference type="NCBIfam" id="NF040618">
    <property type="entry name" value="PPA1309_fam"/>
    <property type="match status" value="1"/>
</dbReference>
<sequence>MRVRESDLRRATLEIDAASTQAGWDQPARLYALVDTGRLLAREPSLATSLGPAVESSGFTAVEQEPLDSSRSLEDVLGEIEWPPDVDGCAAAVERLVLPPSAEEQLPDEPAAQRTFAAEHPQRQEVRIVAAVLRDGSAHCALRVRGHDEPQDLVEGPDLVPGLVRLLS</sequence>
<name>X1FIT5_9ZZZZ</name>
<reference evidence="1" key="1">
    <citation type="journal article" date="2014" name="Front. Microbiol.">
        <title>High frequency of phylogenetically diverse reductive dehalogenase-homologous genes in deep subseafloor sedimentary metagenomes.</title>
        <authorList>
            <person name="Kawai M."/>
            <person name="Futagami T."/>
            <person name="Toyoda A."/>
            <person name="Takaki Y."/>
            <person name="Nishi S."/>
            <person name="Hori S."/>
            <person name="Arai W."/>
            <person name="Tsubouchi T."/>
            <person name="Morono Y."/>
            <person name="Uchiyama I."/>
            <person name="Ito T."/>
            <person name="Fujiyama A."/>
            <person name="Inagaki F."/>
            <person name="Takami H."/>
        </authorList>
    </citation>
    <scope>NUCLEOTIDE SEQUENCE</scope>
    <source>
        <strain evidence="1">Expedition CK06-06</strain>
    </source>
</reference>
<comment type="caution">
    <text evidence="1">The sequence shown here is derived from an EMBL/GenBank/DDBJ whole genome shotgun (WGS) entry which is preliminary data.</text>
</comment>
<proteinExistence type="predicted"/>
<dbReference type="InterPro" id="IPR047681">
    <property type="entry name" value="PPA1309-like"/>
</dbReference>
<dbReference type="EMBL" id="BARU01007480">
    <property type="protein sequence ID" value="GAH45556.1"/>
    <property type="molecule type" value="Genomic_DNA"/>
</dbReference>
<protein>
    <submittedName>
        <fullName evidence="1">Uncharacterized protein</fullName>
    </submittedName>
</protein>
<feature type="non-terminal residue" evidence="1">
    <location>
        <position position="168"/>
    </location>
</feature>